<feature type="domain" description="NmrA-like" evidence="3">
    <location>
        <begin position="1"/>
        <end position="302"/>
    </location>
</feature>
<dbReference type="AlphaFoldDB" id="A0A9P4K2E0"/>
<reference evidence="5" key="1">
    <citation type="journal article" date="2020" name="Stud. Mycol.">
        <title>101 Dothideomycetes genomes: A test case for predicting lifestyles and emergence of pathogens.</title>
        <authorList>
            <person name="Haridas S."/>
            <person name="Albert R."/>
            <person name="Binder M."/>
            <person name="Bloem J."/>
            <person name="LaButti K."/>
            <person name="Salamov A."/>
            <person name="Andreopoulos B."/>
            <person name="Baker S."/>
            <person name="Barry K."/>
            <person name="Bills G."/>
            <person name="Bluhm B."/>
            <person name="Cannon C."/>
            <person name="Castanera R."/>
            <person name="Culley D."/>
            <person name="Daum C."/>
            <person name="Ezra D."/>
            <person name="Gonzalez J."/>
            <person name="Henrissat B."/>
            <person name="Kuo A."/>
            <person name="Liang C."/>
            <person name="Lipzen A."/>
            <person name="Lutzoni F."/>
            <person name="Magnuson J."/>
            <person name="Mondo S."/>
            <person name="Nolan M."/>
            <person name="Ohm R."/>
            <person name="Pangilinan J."/>
            <person name="Park H.-J."/>
            <person name="Ramirez L."/>
            <person name="Alfaro M."/>
            <person name="Sun H."/>
            <person name="Tritt A."/>
            <person name="Yoshinaga Y."/>
            <person name="Zwiers L.-H."/>
            <person name="Turgeon B."/>
            <person name="Goodwin S."/>
            <person name="Spatafora J."/>
            <person name="Crous P."/>
            <person name="Grigoriev I."/>
        </authorList>
    </citation>
    <scope>NUCLEOTIDE SEQUENCE [LARGE SCALE GENOMIC DNA]</scope>
    <source>
        <strain evidence="5">CBS 304.66</strain>
    </source>
</reference>
<dbReference type="SUPFAM" id="SSF51735">
    <property type="entry name" value="NAD(P)-binding Rossmann-fold domains"/>
    <property type="match status" value="1"/>
</dbReference>
<evidence type="ECO:0000256" key="1">
    <source>
        <dbReference type="ARBA" id="ARBA00006328"/>
    </source>
</evidence>
<comment type="caution">
    <text evidence="4">The sequence shown here is derived from an EMBL/GenBank/DDBJ whole genome shotgun (WGS) entry which is preliminary data.</text>
</comment>
<dbReference type="Gene3D" id="3.90.25.10">
    <property type="entry name" value="UDP-galactose 4-epimerase, domain 1"/>
    <property type="match status" value="1"/>
</dbReference>
<comment type="similarity">
    <text evidence="1">Belongs to the NmrA-type oxidoreductase family.</text>
</comment>
<accession>A0A9P4K2E0</accession>
<protein>
    <submittedName>
        <fullName evidence="4">NAD(P)-binding protein</fullName>
    </submittedName>
</protein>
<dbReference type="GO" id="GO:0005634">
    <property type="term" value="C:nucleus"/>
    <property type="evidence" value="ECO:0007669"/>
    <property type="project" value="TreeGrafter"/>
</dbReference>
<dbReference type="CDD" id="cd05251">
    <property type="entry name" value="NmrA_like_SDR_a"/>
    <property type="match status" value="1"/>
</dbReference>
<keyword evidence="5" id="KW-1185">Reference proteome</keyword>
<keyword evidence="2" id="KW-0521">NADP</keyword>
<dbReference type="Proteomes" id="UP000800093">
    <property type="component" value="Unassembled WGS sequence"/>
</dbReference>
<evidence type="ECO:0000313" key="5">
    <source>
        <dbReference type="Proteomes" id="UP000800093"/>
    </source>
</evidence>
<evidence type="ECO:0000313" key="4">
    <source>
        <dbReference type="EMBL" id="KAF2258880.1"/>
    </source>
</evidence>
<dbReference type="InterPro" id="IPR036291">
    <property type="entry name" value="NAD(P)-bd_dom_sf"/>
</dbReference>
<dbReference type="OrthoDB" id="3358371at2759"/>
<sequence length="333" mass="36098">MSKLITVFGAAGAQGSSVLRSLAANTSKSFALRAIARNPTSDPATRLSDIGIEVVKADGWDKESMISAFKGTWAVFVNTNSDDPVFENLDETRTEVDLGKRIVDAAVDAGVEVFVYSGMVSAREASGEKIPVAAFDDKYAIGEYAKATGTFKSVIIVSPGWYFENFLVPEMAPIFGGFPFNPCDDGTLVFRSPRWGGKEDVPFINIGRDFGDIVHGVLLEPDRWAGKLVQGVSDIQSLADMVGMFEKATGKIAMFEEIPNWRDLEVYGIRALETVKLIFGFVQEAGGKYYGVETEARTAAELKRKAAEASGKFGNDAKLSTLGKFFAENFGDK</sequence>
<dbReference type="PANTHER" id="PTHR42748:SF7">
    <property type="entry name" value="NMRA LIKE REDOX SENSOR 1-RELATED"/>
    <property type="match status" value="1"/>
</dbReference>
<dbReference type="InterPro" id="IPR008030">
    <property type="entry name" value="NmrA-like"/>
</dbReference>
<evidence type="ECO:0000256" key="2">
    <source>
        <dbReference type="ARBA" id="ARBA00022857"/>
    </source>
</evidence>
<name>A0A9P4K2E0_9PLEO</name>
<dbReference type="Pfam" id="PF05368">
    <property type="entry name" value="NmrA"/>
    <property type="match status" value="1"/>
</dbReference>
<dbReference type="Gene3D" id="3.40.50.720">
    <property type="entry name" value="NAD(P)-binding Rossmann-like Domain"/>
    <property type="match status" value="1"/>
</dbReference>
<dbReference type="InterPro" id="IPR051164">
    <property type="entry name" value="NmrA-like_oxidored"/>
</dbReference>
<gene>
    <name evidence="4" type="ORF">CC78DRAFT_593561</name>
</gene>
<proteinExistence type="inferred from homology"/>
<evidence type="ECO:0000259" key="3">
    <source>
        <dbReference type="Pfam" id="PF05368"/>
    </source>
</evidence>
<dbReference type="PANTHER" id="PTHR42748">
    <property type="entry name" value="NITROGEN METABOLITE REPRESSION PROTEIN NMRA FAMILY MEMBER"/>
    <property type="match status" value="1"/>
</dbReference>
<dbReference type="EMBL" id="ML986733">
    <property type="protein sequence ID" value="KAF2258880.1"/>
    <property type="molecule type" value="Genomic_DNA"/>
</dbReference>
<organism evidence="4 5">
    <name type="scientific">Lojkania enalia</name>
    <dbReference type="NCBI Taxonomy" id="147567"/>
    <lineage>
        <taxon>Eukaryota</taxon>
        <taxon>Fungi</taxon>
        <taxon>Dikarya</taxon>
        <taxon>Ascomycota</taxon>
        <taxon>Pezizomycotina</taxon>
        <taxon>Dothideomycetes</taxon>
        <taxon>Pleosporomycetidae</taxon>
        <taxon>Pleosporales</taxon>
        <taxon>Pleosporales incertae sedis</taxon>
        <taxon>Lojkania</taxon>
    </lineage>
</organism>